<dbReference type="GO" id="GO:0000049">
    <property type="term" value="F:tRNA binding"/>
    <property type="evidence" value="ECO:0007669"/>
    <property type="project" value="TreeGrafter"/>
</dbReference>
<dbReference type="OrthoDB" id="263283at2759"/>
<dbReference type="EMBL" id="CAJNNV010008791">
    <property type="protein sequence ID" value="CAE8596652.1"/>
    <property type="molecule type" value="Genomic_DNA"/>
</dbReference>
<gene>
    <name evidence="2" type="ORF">PGLA1383_LOCUS15113</name>
</gene>
<dbReference type="GO" id="GO:0031591">
    <property type="term" value="P:wybutosine biosynthetic process"/>
    <property type="evidence" value="ECO:0007669"/>
    <property type="project" value="TreeGrafter"/>
</dbReference>
<reference evidence="2" key="1">
    <citation type="submission" date="2021-02" db="EMBL/GenBank/DDBJ databases">
        <authorList>
            <person name="Dougan E. K."/>
            <person name="Rhodes N."/>
            <person name="Thang M."/>
            <person name="Chan C."/>
        </authorList>
    </citation>
    <scope>NUCLEOTIDE SEQUENCE</scope>
</reference>
<dbReference type="SUPFAM" id="SSF51197">
    <property type="entry name" value="Clavaminate synthase-like"/>
    <property type="match status" value="1"/>
</dbReference>
<feature type="domain" description="JmjC" evidence="1">
    <location>
        <begin position="125"/>
        <end position="214"/>
    </location>
</feature>
<evidence type="ECO:0000313" key="3">
    <source>
        <dbReference type="Proteomes" id="UP000654075"/>
    </source>
</evidence>
<organism evidence="2 3">
    <name type="scientific">Polarella glacialis</name>
    <name type="common">Dinoflagellate</name>
    <dbReference type="NCBI Taxonomy" id="89957"/>
    <lineage>
        <taxon>Eukaryota</taxon>
        <taxon>Sar</taxon>
        <taxon>Alveolata</taxon>
        <taxon>Dinophyceae</taxon>
        <taxon>Suessiales</taxon>
        <taxon>Suessiaceae</taxon>
        <taxon>Polarella</taxon>
    </lineage>
</organism>
<dbReference type="PANTHER" id="PTHR12461:SF104">
    <property type="entry name" value="TRNA WYBUTOSINE-SYNTHESIZING PROTEIN 5"/>
    <property type="match status" value="1"/>
</dbReference>
<sequence>APTVAAAASAALLAAGYLALRRQQRRCRTGASAKSIPRCAWGSKVQEPPAALGGPFVLSGVPLGSCVGQWTDDYMATAVGDMKVSAHVSETQGLDFACKNFAYEVMQFREFLQRAQAGNAEKKYLYYRSTNPKRNKPSSLETIGSLAEDFSLPAALLGDLQIHSSVLRVATPGLRMWLHYDVCDNFLCCIRGRKRVVLLEPREVGNIYLSGSSS</sequence>
<name>A0A813EG83_POLGL</name>
<dbReference type="InterPro" id="IPR003347">
    <property type="entry name" value="JmjC_dom"/>
</dbReference>
<dbReference type="AlphaFoldDB" id="A0A813EG83"/>
<dbReference type="InterPro" id="IPR041667">
    <property type="entry name" value="Cupin_8"/>
</dbReference>
<dbReference type="Proteomes" id="UP000654075">
    <property type="component" value="Unassembled WGS sequence"/>
</dbReference>
<dbReference type="Gene3D" id="2.60.120.650">
    <property type="entry name" value="Cupin"/>
    <property type="match status" value="1"/>
</dbReference>
<accession>A0A813EG83</accession>
<protein>
    <recommendedName>
        <fullName evidence="1">JmjC domain-containing protein</fullName>
    </recommendedName>
</protein>
<proteinExistence type="predicted"/>
<evidence type="ECO:0000313" key="2">
    <source>
        <dbReference type="EMBL" id="CAE8596652.1"/>
    </source>
</evidence>
<feature type="non-terminal residue" evidence="2">
    <location>
        <position position="1"/>
    </location>
</feature>
<dbReference type="PANTHER" id="PTHR12461">
    <property type="entry name" value="HYPOXIA-INDUCIBLE FACTOR 1 ALPHA INHIBITOR-RELATED"/>
    <property type="match status" value="1"/>
</dbReference>
<evidence type="ECO:0000259" key="1">
    <source>
        <dbReference type="PROSITE" id="PS51184"/>
    </source>
</evidence>
<comment type="caution">
    <text evidence="2">The sequence shown here is derived from an EMBL/GenBank/DDBJ whole genome shotgun (WGS) entry which is preliminary data.</text>
</comment>
<keyword evidence="3" id="KW-1185">Reference proteome</keyword>
<dbReference type="PROSITE" id="PS51184">
    <property type="entry name" value="JMJC"/>
    <property type="match status" value="1"/>
</dbReference>
<dbReference type="Pfam" id="PF13621">
    <property type="entry name" value="Cupin_8"/>
    <property type="match status" value="1"/>
</dbReference>
<feature type="non-terminal residue" evidence="2">
    <location>
        <position position="214"/>
    </location>
</feature>